<evidence type="ECO:0000313" key="1">
    <source>
        <dbReference type="EMBL" id="PWK29198.1"/>
    </source>
</evidence>
<dbReference type="PROSITE" id="PS51257">
    <property type="entry name" value="PROKAR_LIPOPROTEIN"/>
    <property type="match status" value="1"/>
</dbReference>
<dbReference type="Proteomes" id="UP000245489">
    <property type="component" value="Unassembled WGS sequence"/>
</dbReference>
<accession>A0A316EI23</accession>
<proteinExistence type="predicted"/>
<comment type="caution">
    <text evidence="1">The sequence shown here is derived from an EMBL/GenBank/DDBJ whole genome shotgun (WGS) entry which is preliminary data.</text>
</comment>
<evidence type="ECO:0008006" key="3">
    <source>
        <dbReference type="Google" id="ProtNLM"/>
    </source>
</evidence>
<organism evidence="1 2">
    <name type="scientific">Arcicella aurantiaca</name>
    <dbReference type="NCBI Taxonomy" id="591202"/>
    <lineage>
        <taxon>Bacteria</taxon>
        <taxon>Pseudomonadati</taxon>
        <taxon>Bacteroidota</taxon>
        <taxon>Cytophagia</taxon>
        <taxon>Cytophagales</taxon>
        <taxon>Flectobacillaceae</taxon>
        <taxon>Arcicella</taxon>
    </lineage>
</organism>
<name>A0A316EI23_9BACT</name>
<sequence>MKNLSIILAMVILGFVSSCKKDETTTPAKTKTELITAKVWIINEVIALGTPVYTKGGTDVLNLGFAKVSLSFKSDGSVSGFDNNGKTLPISAKWSLSTDETKIIISGSGITGLDGEALIIQLTDTNFEVKGKVTYQGITGDANLKMIPQ</sequence>
<dbReference type="RefSeq" id="WP_109740836.1">
    <property type="nucleotide sequence ID" value="NZ_QGGO01000001.1"/>
</dbReference>
<evidence type="ECO:0000313" key="2">
    <source>
        <dbReference type="Proteomes" id="UP000245489"/>
    </source>
</evidence>
<protein>
    <recommendedName>
        <fullName evidence="3">Lipocalin-like protein</fullName>
    </recommendedName>
</protein>
<dbReference type="AlphaFoldDB" id="A0A316EI23"/>
<dbReference type="EMBL" id="QGGO01000001">
    <property type="protein sequence ID" value="PWK29198.1"/>
    <property type="molecule type" value="Genomic_DNA"/>
</dbReference>
<gene>
    <name evidence="1" type="ORF">LV89_00036</name>
</gene>
<keyword evidence="2" id="KW-1185">Reference proteome</keyword>
<dbReference type="OrthoDB" id="955129at2"/>
<reference evidence="1 2" key="1">
    <citation type="submission" date="2018-05" db="EMBL/GenBank/DDBJ databases">
        <title>Genomic Encyclopedia of Archaeal and Bacterial Type Strains, Phase II (KMG-II): from individual species to whole genera.</title>
        <authorList>
            <person name="Goeker M."/>
        </authorList>
    </citation>
    <scope>NUCLEOTIDE SEQUENCE [LARGE SCALE GENOMIC DNA]</scope>
    <source>
        <strain evidence="1 2">DSM 22214</strain>
    </source>
</reference>